<comment type="subunit">
    <text evidence="3">Homodimer.</text>
</comment>
<comment type="caution">
    <text evidence="12">The sequence shown here is derived from an EMBL/GenBank/DDBJ whole genome shotgun (WGS) entry which is preliminary data.</text>
</comment>
<evidence type="ECO:0000256" key="1">
    <source>
        <dbReference type="ARBA" id="ARBA00004328"/>
    </source>
</evidence>
<protein>
    <recommendedName>
        <fullName evidence="4">Viral histone-like protein</fullName>
    </recommendedName>
    <alternativeName>
        <fullName evidence="9">DNA-binding protein pA104R</fullName>
    </alternativeName>
    <alternativeName>
        <fullName evidence="8">pA104R</fullName>
    </alternativeName>
</protein>
<dbReference type="SMART" id="SM00411">
    <property type="entry name" value="BHL"/>
    <property type="match status" value="1"/>
</dbReference>
<dbReference type="GO" id="GO:0005829">
    <property type="term" value="C:cytosol"/>
    <property type="evidence" value="ECO:0007669"/>
    <property type="project" value="TreeGrafter"/>
</dbReference>
<comment type="similarity">
    <text evidence="2">Belongs to the bacterial histone-like protein family.</text>
</comment>
<dbReference type="HOGENOM" id="CLU_1957451_0_0_10"/>
<dbReference type="RefSeq" id="WP_046147823.1">
    <property type="nucleotide sequence ID" value="NZ_KQ033914.1"/>
</dbReference>
<proteinExistence type="inferred from homology"/>
<comment type="subcellular location">
    <subcellularLocation>
        <location evidence="1">Virion</location>
    </subcellularLocation>
</comment>
<gene>
    <name evidence="12" type="ORF">HMPREF1535_04901</name>
</gene>
<dbReference type="InterPro" id="IPR000119">
    <property type="entry name" value="Hist_DNA-bd"/>
</dbReference>
<dbReference type="EMBL" id="AQHV01000028">
    <property type="protein sequence ID" value="KKB45617.1"/>
    <property type="molecule type" value="Genomic_DNA"/>
</dbReference>
<dbReference type="PATRIC" id="fig|927665.4.peg.5027"/>
<dbReference type="InterPro" id="IPR005902">
    <property type="entry name" value="HU_DNA-bd_put"/>
</dbReference>
<accession>A0A0F5IKH5</accession>
<evidence type="ECO:0000256" key="3">
    <source>
        <dbReference type="ARBA" id="ARBA00011738"/>
    </source>
</evidence>
<keyword evidence="6" id="KW-0426">Late protein</keyword>
<evidence type="ECO:0000313" key="13">
    <source>
        <dbReference type="Proteomes" id="UP000033047"/>
    </source>
</evidence>
<keyword evidence="7" id="KW-0238">DNA-binding</keyword>
<dbReference type="PANTHER" id="PTHR33175">
    <property type="entry name" value="DNA-BINDING PROTEIN HU"/>
    <property type="match status" value="1"/>
</dbReference>
<dbReference type="Pfam" id="PF18291">
    <property type="entry name" value="HU-HIG"/>
    <property type="match status" value="1"/>
</dbReference>
<evidence type="ECO:0000256" key="9">
    <source>
        <dbReference type="ARBA" id="ARBA00033227"/>
    </source>
</evidence>
<dbReference type="SUPFAM" id="SSF47729">
    <property type="entry name" value="IHF-like DNA-binding proteins"/>
    <property type="match status" value="1"/>
</dbReference>
<keyword evidence="5" id="KW-0235">DNA replication</keyword>
<dbReference type="NCBIfam" id="TIGR01201">
    <property type="entry name" value="HU_rel"/>
    <property type="match status" value="1"/>
</dbReference>
<dbReference type="GO" id="GO:0006260">
    <property type="term" value="P:DNA replication"/>
    <property type="evidence" value="ECO:0007669"/>
    <property type="project" value="UniProtKB-KW"/>
</dbReference>
<evidence type="ECO:0000256" key="4">
    <source>
        <dbReference type="ARBA" id="ARBA00016145"/>
    </source>
</evidence>
<dbReference type="PANTHER" id="PTHR33175:SF13">
    <property type="entry name" value="HISTONE-LIKE PROTEIN"/>
    <property type="match status" value="1"/>
</dbReference>
<evidence type="ECO:0000256" key="6">
    <source>
        <dbReference type="ARBA" id="ARBA00022921"/>
    </source>
</evidence>
<evidence type="ECO:0000256" key="5">
    <source>
        <dbReference type="ARBA" id="ARBA00022705"/>
    </source>
</evidence>
<feature type="domain" description="HU" evidence="11">
    <location>
        <begin position="1"/>
        <end position="126"/>
    </location>
</feature>
<evidence type="ECO:0000256" key="2">
    <source>
        <dbReference type="ARBA" id="ARBA00010529"/>
    </source>
</evidence>
<dbReference type="GO" id="GO:0003677">
    <property type="term" value="F:DNA binding"/>
    <property type="evidence" value="ECO:0007669"/>
    <property type="project" value="UniProtKB-KW"/>
</dbReference>
<dbReference type="InterPro" id="IPR041607">
    <property type="entry name" value="HU-HIG"/>
</dbReference>
<dbReference type="AlphaFoldDB" id="A0A0F5IKH5"/>
<evidence type="ECO:0000256" key="8">
    <source>
        <dbReference type="ARBA" id="ARBA00033120"/>
    </source>
</evidence>
<evidence type="ECO:0000256" key="10">
    <source>
        <dbReference type="ARBA" id="ARBA00046140"/>
    </source>
</evidence>
<dbReference type="Proteomes" id="UP000033047">
    <property type="component" value="Unassembled WGS sequence"/>
</dbReference>
<dbReference type="STRING" id="927665.HMPREF1535_04901"/>
<dbReference type="GO" id="GO:0030527">
    <property type="term" value="F:structural constituent of chromatin"/>
    <property type="evidence" value="ECO:0007669"/>
    <property type="project" value="InterPro"/>
</dbReference>
<evidence type="ECO:0000313" key="12">
    <source>
        <dbReference type="EMBL" id="KKB45617.1"/>
    </source>
</evidence>
<evidence type="ECO:0000256" key="7">
    <source>
        <dbReference type="ARBA" id="ARBA00023125"/>
    </source>
</evidence>
<evidence type="ECO:0000259" key="11">
    <source>
        <dbReference type="Pfam" id="PF18291"/>
    </source>
</evidence>
<name>A0A0F5IKH5_9BACT</name>
<organism evidence="12 13">
    <name type="scientific">Parabacteroides goldsteinii DSM 19448 = WAL 12034</name>
    <dbReference type="NCBI Taxonomy" id="927665"/>
    <lineage>
        <taxon>Bacteria</taxon>
        <taxon>Pseudomonadati</taxon>
        <taxon>Bacteroidota</taxon>
        <taxon>Bacteroidia</taxon>
        <taxon>Bacteroidales</taxon>
        <taxon>Tannerellaceae</taxon>
        <taxon>Parabacteroides</taxon>
    </lineage>
</organism>
<dbReference type="InterPro" id="IPR010992">
    <property type="entry name" value="IHF-like_DNA-bd_dom_sf"/>
</dbReference>
<reference evidence="12 13" key="1">
    <citation type="submission" date="2013-04" db="EMBL/GenBank/DDBJ databases">
        <title>The Genome Sequence of Parabacteroides goldsteinii DSM 19448.</title>
        <authorList>
            <consortium name="The Broad Institute Genomics Platform"/>
            <person name="Earl A."/>
            <person name="Ward D."/>
            <person name="Feldgarden M."/>
            <person name="Gevers D."/>
            <person name="Martens E."/>
            <person name="Sakamoto M."/>
            <person name="Benno Y."/>
            <person name="Song Y."/>
            <person name="Liu C."/>
            <person name="Lee J."/>
            <person name="Bolanos M."/>
            <person name="Vaisanen M.L."/>
            <person name="Finegold S.M."/>
            <person name="Walker B."/>
            <person name="Young S."/>
            <person name="Zeng Q."/>
            <person name="Gargeya S."/>
            <person name="Fitzgerald M."/>
            <person name="Haas B."/>
            <person name="Abouelleil A."/>
            <person name="Allen A.W."/>
            <person name="Alvarado L."/>
            <person name="Arachchi H.M."/>
            <person name="Berlin A.M."/>
            <person name="Chapman S.B."/>
            <person name="Gainer-Dewar J."/>
            <person name="Goldberg J."/>
            <person name="Griggs A."/>
            <person name="Gujja S."/>
            <person name="Hansen M."/>
            <person name="Howarth C."/>
            <person name="Imamovic A."/>
            <person name="Ireland A."/>
            <person name="Larimer J."/>
            <person name="McCowan C."/>
            <person name="Murphy C."/>
            <person name="Pearson M."/>
            <person name="Poon T.W."/>
            <person name="Priest M."/>
            <person name="Roberts A."/>
            <person name="Saif S."/>
            <person name="Shea T."/>
            <person name="Sisk P."/>
            <person name="Sykes S."/>
            <person name="Wortman J."/>
            <person name="Nusbaum C."/>
            <person name="Birren B."/>
        </authorList>
    </citation>
    <scope>NUCLEOTIDE SEQUENCE [LARGE SCALE GENOMIC DNA]</scope>
    <source>
        <strain evidence="12 13">DSM 19448</strain>
    </source>
</reference>
<comment type="function">
    <text evidence="10">DNA-binding protein that plays a critical role in nucleoid compaction, genome replication and DNA replication and transcription. Binds to both ssDNA and dsDNA with a binding site covering about 15 nucleotides. Displays DNA-supercoiling activity only when associated with the viral DNA topoisomerase 2.</text>
</comment>
<dbReference type="Gene3D" id="4.10.520.10">
    <property type="entry name" value="IHF-like DNA-binding proteins"/>
    <property type="match status" value="1"/>
</dbReference>
<sequence>MAVRYKLTKINDNITGKEQVKYSVTTVSYGNVNLDTLAEQMADASTFTYGDVKGMIENLTLLISEALKEGNTVTIDGLGTFSVTAQPNRDVEEPSKIRAESIKLKGIGFKPSPKLKDRLSDIEFTRLK</sequence>